<dbReference type="GO" id="GO:0032968">
    <property type="term" value="P:positive regulation of transcription elongation by RNA polymerase II"/>
    <property type="evidence" value="ECO:0007669"/>
    <property type="project" value="EnsemblFungi"/>
</dbReference>
<dbReference type="KEGG" id="vpo:Kpol_1010p72"/>
<feature type="region of interest" description="Disordered" evidence="1">
    <location>
        <begin position="155"/>
        <end position="267"/>
    </location>
</feature>
<feature type="compositionally biased region" description="Polar residues" evidence="1">
    <location>
        <begin position="198"/>
        <end position="237"/>
    </location>
</feature>
<dbReference type="GO" id="GO:0005829">
    <property type="term" value="C:cytosol"/>
    <property type="evidence" value="ECO:0007669"/>
    <property type="project" value="EnsemblFungi"/>
</dbReference>
<gene>
    <name evidence="2" type="ORF">Kpol_1010p72</name>
</gene>
<dbReference type="GO" id="GO:0000122">
    <property type="term" value="P:negative regulation of transcription by RNA polymerase II"/>
    <property type="evidence" value="ECO:0007669"/>
    <property type="project" value="EnsemblFungi"/>
</dbReference>
<dbReference type="GO" id="GO:0016592">
    <property type="term" value="C:mediator complex"/>
    <property type="evidence" value="ECO:0007669"/>
    <property type="project" value="EnsemblFungi"/>
</dbReference>
<dbReference type="Proteomes" id="UP000000267">
    <property type="component" value="Unassembled WGS sequence"/>
</dbReference>
<dbReference type="GO" id="GO:0061629">
    <property type="term" value="F:RNA polymerase II-specific DNA-binding transcription factor binding"/>
    <property type="evidence" value="ECO:0007669"/>
    <property type="project" value="EnsemblFungi"/>
</dbReference>
<dbReference type="GO" id="GO:0060261">
    <property type="term" value="P:positive regulation of transcription initiation by RNA polymerase II"/>
    <property type="evidence" value="ECO:0007669"/>
    <property type="project" value="EnsemblFungi"/>
</dbReference>
<feature type="compositionally biased region" description="Polar residues" evidence="1">
    <location>
        <begin position="245"/>
        <end position="261"/>
    </location>
</feature>
<dbReference type="STRING" id="436907.A7TIL6"/>
<evidence type="ECO:0000313" key="2">
    <source>
        <dbReference type="EMBL" id="EDO17954.1"/>
    </source>
</evidence>
<dbReference type="Pfam" id="PF11214">
    <property type="entry name" value="Med2"/>
    <property type="match status" value="1"/>
</dbReference>
<dbReference type="OrthoDB" id="4069381at2759"/>
<accession>A7TIL6</accession>
<dbReference type="GO" id="GO:0051123">
    <property type="term" value="P:RNA polymerase II preinitiation complex assembly"/>
    <property type="evidence" value="ECO:0007669"/>
    <property type="project" value="EnsemblFungi"/>
</dbReference>
<keyword evidence="3" id="KW-1185">Reference proteome</keyword>
<feature type="region of interest" description="Disordered" evidence="1">
    <location>
        <begin position="298"/>
        <end position="348"/>
    </location>
</feature>
<dbReference type="AlphaFoldDB" id="A7TIL6"/>
<organism evidence="3">
    <name type="scientific">Vanderwaltozyma polyspora (strain ATCC 22028 / DSM 70294 / BCRC 21397 / CBS 2163 / NBRC 10782 / NRRL Y-8283 / UCD 57-17)</name>
    <name type="common">Kluyveromyces polysporus</name>
    <dbReference type="NCBI Taxonomy" id="436907"/>
    <lineage>
        <taxon>Eukaryota</taxon>
        <taxon>Fungi</taxon>
        <taxon>Dikarya</taxon>
        <taxon>Ascomycota</taxon>
        <taxon>Saccharomycotina</taxon>
        <taxon>Saccharomycetes</taxon>
        <taxon>Saccharomycetales</taxon>
        <taxon>Saccharomycetaceae</taxon>
        <taxon>Vanderwaltozyma</taxon>
    </lineage>
</organism>
<dbReference type="InParanoid" id="A7TIL6"/>
<dbReference type="GO" id="GO:0003713">
    <property type="term" value="F:transcription coactivator activity"/>
    <property type="evidence" value="ECO:0007669"/>
    <property type="project" value="EnsemblFungi"/>
</dbReference>
<dbReference type="FunCoup" id="A7TIL6">
    <property type="interactions" value="139"/>
</dbReference>
<name>A7TIL6_VANPO</name>
<dbReference type="GeneID" id="5546211"/>
<evidence type="ECO:0000256" key="1">
    <source>
        <dbReference type="SAM" id="MobiDB-lite"/>
    </source>
</evidence>
<dbReference type="eggNOG" id="ENOG502RZB6">
    <property type="taxonomic scope" value="Eukaryota"/>
</dbReference>
<protein>
    <recommendedName>
        <fullName evidence="4">Mediator complex subunit 2</fullName>
    </recommendedName>
</protein>
<dbReference type="EMBL" id="DS480396">
    <property type="protein sequence ID" value="EDO17954.1"/>
    <property type="molecule type" value="Genomic_DNA"/>
</dbReference>
<dbReference type="PhylomeDB" id="A7TIL6"/>
<dbReference type="GO" id="GO:0070847">
    <property type="term" value="C:core mediator complex"/>
    <property type="evidence" value="ECO:0007669"/>
    <property type="project" value="EnsemblFungi"/>
</dbReference>
<feature type="compositionally biased region" description="Low complexity" evidence="1">
    <location>
        <begin position="298"/>
        <end position="341"/>
    </location>
</feature>
<dbReference type="RefSeq" id="XP_001645812.1">
    <property type="nucleotide sequence ID" value="XM_001645762.1"/>
</dbReference>
<reference evidence="2 3" key="1">
    <citation type="journal article" date="2007" name="Proc. Natl. Acad. Sci. U.S.A.">
        <title>Independent sorting-out of thousands of duplicated gene pairs in two yeast species descended from a whole-genome duplication.</title>
        <authorList>
            <person name="Scannell D.R."/>
            <person name="Frank A.C."/>
            <person name="Conant G.C."/>
            <person name="Byrne K.P."/>
            <person name="Woolfit M."/>
            <person name="Wolfe K.H."/>
        </authorList>
    </citation>
    <scope>NUCLEOTIDE SEQUENCE [LARGE SCALE GENOMIC DNA]</scope>
    <source>
        <strain evidence="3">ATCC 22028 / DSM 70294 / BCRC 21397 / CBS 2163 / NBRC 10782 / NRRL Y-8283 / UCD 57-17</strain>
    </source>
</reference>
<sequence>MATKSINLGGGTGGKNKLVECFEDILEVSSQMLVQQQLKSIQLDNSVISGFNQGQQKVLLEKVTLFHSILDDLEITLNKGKNYVDELTKIGKDKEEERERVRRAEEEKKRLLEEEEKKRLLEEEEKKRLQLEKEKREEEELKKKKKLEEEQELELEKLKEQQQQQQAEKDKSNEENNSNNLTSPTFFLDTPTDLVTDITGSNKSAQTPQQVESNLVTAATSASLDNQSPNLNKLDSSSNKDKQVNNDQQSENNNQTLTTSAFDDPNSLDISMFPGLDGGAFDLGSFGASDMNSLSNNLSTGSNNANNDSNNLSLLASNENQSSTNNNSDTNNNNNNNNESSVPVNTDDYLTLNDFNDLNIDWNTTGDPGDLDLNGFNL</sequence>
<dbReference type="HOGENOM" id="CLU_046031_0_0_1"/>
<proteinExistence type="predicted"/>
<evidence type="ECO:0000313" key="3">
    <source>
        <dbReference type="Proteomes" id="UP000000267"/>
    </source>
</evidence>
<evidence type="ECO:0008006" key="4">
    <source>
        <dbReference type="Google" id="ProtNLM"/>
    </source>
</evidence>
<dbReference type="InterPro" id="IPR021017">
    <property type="entry name" value="Mediator_Med2_fun"/>
</dbReference>
<dbReference type="OMA" id="AEMMMQQ"/>
<dbReference type="GO" id="GO:0034976">
    <property type="term" value="P:response to endoplasmic reticulum stress"/>
    <property type="evidence" value="ECO:0007669"/>
    <property type="project" value="EnsemblFungi"/>
</dbReference>